<dbReference type="AlphaFoldDB" id="A0AAD1XMR9"/>
<protein>
    <submittedName>
        <fullName evidence="2">Uncharacterized protein</fullName>
    </submittedName>
</protein>
<dbReference type="Proteomes" id="UP001295684">
    <property type="component" value="Unassembled WGS sequence"/>
</dbReference>
<organism evidence="2 3">
    <name type="scientific">Euplotes crassus</name>
    <dbReference type="NCBI Taxonomy" id="5936"/>
    <lineage>
        <taxon>Eukaryota</taxon>
        <taxon>Sar</taxon>
        <taxon>Alveolata</taxon>
        <taxon>Ciliophora</taxon>
        <taxon>Intramacronucleata</taxon>
        <taxon>Spirotrichea</taxon>
        <taxon>Hypotrichia</taxon>
        <taxon>Euplotida</taxon>
        <taxon>Euplotidae</taxon>
        <taxon>Moneuplotes</taxon>
    </lineage>
</organism>
<accession>A0AAD1XMR9</accession>
<evidence type="ECO:0000313" key="3">
    <source>
        <dbReference type="Proteomes" id="UP001295684"/>
    </source>
</evidence>
<sequence>MGSNCSSILSSCDIFESNKRTGILKNVDEENFSTRRRNKRRSGSGDNSSDGKEITFEVDNRTLKRSETTESQRNVCVHKANQNRKKLIKKGQYIDSKKQMKQLLNSIDSDYLAIEVEDILKELPDYDYFREGGSLSQAYEFVDHSIFGDGSKYCGQFYAGTNMKEGLGYIILPEGSLIQGEFYRGEPVYGRFIQLTGDVYEGQLEDYSPNGKGKVTRDGEVIFKGSFIGGVYHEQTSPEKATSKKRKSKKSRKRD</sequence>
<evidence type="ECO:0000313" key="2">
    <source>
        <dbReference type="EMBL" id="CAI2375474.1"/>
    </source>
</evidence>
<dbReference type="SUPFAM" id="SSF82185">
    <property type="entry name" value="Histone H3 K4-specific methyltransferase SET7/9 N-terminal domain"/>
    <property type="match status" value="1"/>
</dbReference>
<dbReference type="EMBL" id="CAMPGE010016961">
    <property type="protein sequence ID" value="CAI2375474.1"/>
    <property type="molecule type" value="Genomic_DNA"/>
</dbReference>
<reference evidence="2" key="1">
    <citation type="submission" date="2023-07" db="EMBL/GenBank/DDBJ databases">
        <authorList>
            <consortium name="AG Swart"/>
            <person name="Singh M."/>
            <person name="Singh A."/>
            <person name="Seah K."/>
            <person name="Emmerich C."/>
        </authorList>
    </citation>
    <scope>NUCLEOTIDE SEQUENCE</scope>
    <source>
        <strain evidence="2">DP1</strain>
    </source>
</reference>
<feature type="region of interest" description="Disordered" evidence="1">
    <location>
        <begin position="234"/>
        <end position="255"/>
    </location>
</feature>
<gene>
    <name evidence="2" type="ORF">ECRASSUSDP1_LOCUS16836</name>
</gene>
<keyword evidence="3" id="KW-1185">Reference proteome</keyword>
<comment type="caution">
    <text evidence="2">The sequence shown here is derived from an EMBL/GenBank/DDBJ whole genome shotgun (WGS) entry which is preliminary data.</text>
</comment>
<name>A0AAD1XMR9_EUPCR</name>
<feature type="compositionally biased region" description="Basic residues" evidence="1">
    <location>
        <begin position="243"/>
        <end position="255"/>
    </location>
</feature>
<proteinExistence type="predicted"/>
<feature type="region of interest" description="Disordered" evidence="1">
    <location>
        <begin position="32"/>
        <end position="53"/>
    </location>
</feature>
<evidence type="ECO:0000256" key="1">
    <source>
        <dbReference type="SAM" id="MobiDB-lite"/>
    </source>
</evidence>